<name>A0A540R9Z0_9CORY</name>
<dbReference type="InterPro" id="IPR003719">
    <property type="entry name" value="Phenazine_PhzF-like"/>
</dbReference>
<dbReference type="NCBIfam" id="TIGR00654">
    <property type="entry name" value="PhzF_family"/>
    <property type="match status" value="1"/>
</dbReference>
<dbReference type="PANTHER" id="PTHR13774:SF32">
    <property type="entry name" value="ANTISENSE-ENHANCING SEQUENCE 1"/>
    <property type="match status" value="1"/>
</dbReference>
<dbReference type="GO" id="GO:0005737">
    <property type="term" value="C:cytoplasm"/>
    <property type="evidence" value="ECO:0007669"/>
    <property type="project" value="TreeGrafter"/>
</dbReference>
<dbReference type="Proteomes" id="UP000318080">
    <property type="component" value="Unassembled WGS sequence"/>
</dbReference>
<accession>A0A540R9Z0</accession>
<dbReference type="AlphaFoldDB" id="A0A540R9Z0"/>
<evidence type="ECO:0000313" key="3">
    <source>
        <dbReference type="Proteomes" id="UP000318080"/>
    </source>
</evidence>
<evidence type="ECO:0000256" key="1">
    <source>
        <dbReference type="PIRSR" id="PIRSR016184-1"/>
    </source>
</evidence>
<dbReference type="SUPFAM" id="SSF54506">
    <property type="entry name" value="Diaminopimelate epimerase-like"/>
    <property type="match status" value="1"/>
</dbReference>
<reference evidence="2 3" key="1">
    <citation type="submission" date="2019-06" db="EMBL/GenBank/DDBJ databases">
        <title>Draft genome of C. phoceense Strain 272.</title>
        <authorList>
            <person name="Pacheco L.G.C."/>
            <person name="Barberis C.M."/>
            <person name="Almuzara M.N."/>
            <person name="Traglia G.M."/>
            <person name="Santos C.S."/>
            <person name="Rocha D.J.P.G."/>
            <person name="Aguiar E.R.G.R."/>
            <person name="Vay C.A."/>
        </authorList>
    </citation>
    <scope>NUCLEOTIDE SEQUENCE [LARGE SCALE GENOMIC DNA]</scope>
    <source>
        <strain evidence="2 3">272</strain>
    </source>
</reference>
<dbReference type="STRING" id="1686286.GCA_900092335_02127"/>
<sequence length="269" mass="28945">MQHEYFEVDVFATAPFSGNPLGVITGADSLTTAQMQKIANWTNFSETTFLLEPHHPEADYRVRIFTPTEEFDFAGHPTLGTARVFSELTGTRRALVQECGVGLVHLREEGGVYSFATPPLRREGALSPEELEETCRFLNITPADVVDSGWVDNGPGWRLIQLADAASVRALQPSPIPGVKVGVVGLEASGSETTYEVRAFTSAFEDPVTGSFNGGAAQFLRGRGLVPNTYVAAQGSQLGRAGRVHIHDDGTDIWVGGAVAIRVRGTLES</sequence>
<dbReference type="PIRSF" id="PIRSF016184">
    <property type="entry name" value="PhzC_PhzF"/>
    <property type="match status" value="1"/>
</dbReference>
<protein>
    <submittedName>
        <fullName evidence="2">PhzF family phenazine biosynthesis protein</fullName>
    </submittedName>
</protein>
<dbReference type="GeneID" id="79853297"/>
<dbReference type="RefSeq" id="WP_068801860.1">
    <property type="nucleotide sequence ID" value="NZ_LT596208.1"/>
</dbReference>
<dbReference type="PANTHER" id="PTHR13774">
    <property type="entry name" value="PHENAZINE BIOSYNTHESIS PROTEIN"/>
    <property type="match status" value="1"/>
</dbReference>
<dbReference type="EMBL" id="VHIR01000001">
    <property type="protein sequence ID" value="TQE44556.1"/>
    <property type="molecule type" value="Genomic_DNA"/>
</dbReference>
<gene>
    <name evidence="2" type="ORF">EJK80_00215</name>
</gene>
<dbReference type="Gene3D" id="3.10.310.10">
    <property type="entry name" value="Diaminopimelate Epimerase, Chain A, domain 1"/>
    <property type="match status" value="2"/>
</dbReference>
<comment type="caution">
    <text evidence="2">The sequence shown here is derived from an EMBL/GenBank/DDBJ whole genome shotgun (WGS) entry which is preliminary data.</text>
</comment>
<organism evidence="2 3">
    <name type="scientific">Corynebacterium phoceense</name>
    <dbReference type="NCBI Taxonomy" id="1686286"/>
    <lineage>
        <taxon>Bacteria</taxon>
        <taxon>Bacillati</taxon>
        <taxon>Actinomycetota</taxon>
        <taxon>Actinomycetes</taxon>
        <taxon>Mycobacteriales</taxon>
        <taxon>Corynebacteriaceae</taxon>
        <taxon>Corynebacterium</taxon>
    </lineage>
</organism>
<feature type="active site" evidence="1">
    <location>
        <position position="46"/>
    </location>
</feature>
<dbReference type="Pfam" id="PF02567">
    <property type="entry name" value="PhzC-PhzF"/>
    <property type="match status" value="1"/>
</dbReference>
<keyword evidence="3" id="KW-1185">Reference proteome</keyword>
<evidence type="ECO:0000313" key="2">
    <source>
        <dbReference type="EMBL" id="TQE44556.1"/>
    </source>
</evidence>
<dbReference type="GO" id="GO:0016853">
    <property type="term" value="F:isomerase activity"/>
    <property type="evidence" value="ECO:0007669"/>
    <property type="project" value="TreeGrafter"/>
</dbReference>
<proteinExistence type="predicted"/>